<evidence type="ECO:0000313" key="7">
    <source>
        <dbReference type="Proteomes" id="UP000598297"/>
    </source>
</evidence>
<dbReference type="GO" id="GO:0003700">
    <property type="term" value="F:DNA-binding transcription factor activity"/>
    <property type="evidence" value="ECO:0007669"/>
    <property type="project" value="TreeGrafter"/>
</dbReference>
<evidence type="ECO:0000259" key="5">
    <source>
        <dbReference type="PROSITE" id="PS50977"/>
    </source>
</evidence>
<feature type="domain" description="HTH tetR-type" evidence="5">
    <location>
        <begin position="4"/>
        <end position="64"/>
    </location>
</feature>
<comment type="caution">
    <text evidence="6">The sequence shown here is derived from an EMBL/GenBank/DDBJ whole genome shotgun (WGS) entry which is preliminary data.</text>
</comment>
<dbReference type="InterPro" id="IPR036271">
    <property type="entry name" value="Tet_transcr_reg_TetR-rel_C_sf"/>
</dbReference>
<organism evidence="6 7">
    <name type="scientific">Streptomyces boluensis</name>
    <dbReference type="NCBI Taxonomy" id="1775135"/>
    <lineage>
        <taxon>Bacteria</taxon>
        <taxon>Bacillati</taxon>
        <taxon>Actinomycetota</taxon>
        <taxon>Actinomycetes</taxon>
        <taxon>Kitasatosporales</taxon>
        <taxon>Streptomycetaceae</taxon>
        <taxon>Streptomyces</taxon>
    </lineage>
</organism>
<dbReference type="Gene3D" id="1.10.357.10">
    <property type="entry name" value="Tetracycline Repressor, domain 2"/>
    <property type="match status" value="1"/>
</dbReference>
<evidence type="ECO:0000256" key="4">
    <source>
        <dbReference type="PROSITE-ProRule" id="PRU00335"/>
    </source>
</evidence>
<dbReference type="SUPFAM" id="SSF48498">
    <property type="entry name" value="Tetracyclin repressor-like, C-terminal domain"/>
    <property type="match status" value="1"/>
</dbReference>
<dbReference type="EMBL" id="JAAAHS010000003">
    <property type="protein sequence ID" value="NBE49984.1"/>
    <property type="molecule type" value="Genomic_DNA"/>
</dbReference>
<evidence type="ECO:0000313" key="6">
    <source>
        <dbReference type="EMBL" id="NBE49984.1"/>
    </source>
</evidence>
<reference evidence="6" key="1">
    <citation type="submission" date="2020-01" db="EMBL/GenBank/DDBJ databases">
        <title>Whole-genome analyses of novel actinobacteria.</title>
        <authorList>
            <person name="Sahin N."/>
        </authorList>
    </citation>
    <scope>NUCLEOTIDE SEQUENCE</scope>
    <source>
        <strain evidence="6">YC537</strain>
    </source>
</reference>
<gene>
    <name evidence="6" type="ORF">GUY60_00775</name>
</gene>
<dbReference type="PANTHER" id="PTHR30055">
    <property type="entry name" value="HTH-TYPE TRANSCRIPTIONAL REGULATOR RUTR"/>
    <property type="match status" value="1"/>
</dbReference>
<dbReference type="PANTHER" id="PTHR30055:SF240">
    <property type="entry name" value="HTH-TYPE TRANSCRIPTIONAL REGULATOR ACRR"/>
    <property type="match status" value="1"/>
</dbReference>
<dbReference type="InterPro" id="IPR041490">
    <property type="entry name" value="KstR2_TetR_C"/>
</dbReference>
<keyword evidence="2 4" id="KW-0238">DNA-binding</keyword>
<evidence type="ECO:0000256" key="3">
    <source>
        <dbReference type="ARBA" id="ARBA00023163"/>
    </source>
</evidence>
<dbReference type="PRINTS" id="PR00455">
    <property type="entry name" value="HTHTETR"/>
</dbReference>
<keyword evidence="1" id="KW-0805">Transcription regulation</keyword>
<protein>
    <submittedName>
        <fullName evidence="6">TetR family transcriptional regulator</fullName>
    </submittedName>
</protein>
<dbReference type="Pfam" id="PF00440">
    <property type="entry name" value="TetR_N"/>
    <property type="match status" value="1"/>
</dbReference>
<sequence>MPAAGKSVQILESFTRRVAESGYDGTNFGDIAEELGISKGTIVHHYGTKDRLLAVLHESYMQRRLAEARRILECLSAPADQLAGLLYAFVRYQVHDRHATVAFQRESVRLAGQEMHAEGDRLRDEYLELVRGVMRDGAASGVFRETDVPMQSLLLFGSAQWAWTWFDPEGEKSVDEIGSAFVDLVLGSLLTRRTALARLSDPDGKVAETVRTCLAEAAAAS</sequence>
<dbReference type="InterPro" id="IPR009057">
    <property type="entry name" value="Homeodomain-like_sf"/>
</dbReference>
<keyword evidence="7" id="KW-1185">Reference proteome</keyword>
<evidence type="ECO:0000256" key="1">
    <source>
        <dbReference type="ARBA" id="ARBA00023015"/>
    </source>
</evidence>
<dbReference type="OrthoDB" id="9779746at2"/>
<name>A0A964UJ11_9ACTN</name>
<keyword evidence="3" id="KW-0804">Transcription</keyword>
<accession>A0A964UJ11</accession>
<dbReference type="Pfam" id="PF17932">
    <property type="entry name" value="TetR_C_24"/>
    <property type="match status" value="1"/>
</dbReference>
<proteinExistence type="predicted"/>
<dbReference type="Proteomes" id="UP000598297">
    <property type="component" value="Unassembled WGS sequence"/>
</dbReference>
<dbReference type="SUPFAM" id="SSF46689">
    <property type="entry name" value="Homeodomain-like"/>
    <property type="match status" value="1"/>
</dbReference>
<dbReference type="AlphaFoldDB" id="A0A964UJ11"/>
<dbReference type="GO" id="GO:0000976">
    <property type="term" value="F:transcription cis-regulatory region binding"/>
    <property type="evidence" value="ECO:0007669"/>
    <property type="project" value="TreeGrafter"/>
</dbReference>
<dbReference type="PROSITE" id="PS50977">
    <property type="entry name" value="HTH_TETR_2"/>
    <property type="match status" value="1"/>
</dbReference>
<feature type="DNA-binding region" description="H-T-H motif" evidence="4">
    <location>
        <begin position="27"/>
        <end position="46"/>
    </location>
</feature>
<dbReference type="InterPro" id="IPR050109">
    <property type="entry name" value="HTH-type_TetR-like_transc_reg"/>
</dbReference>
<dbReference type="InterPro" id="IPR001647">
    <property type="entry name" value="HTH_TetR"/>
</dbReference>
<dbReference type="Gene3D" id="1.10.10.60">
    <property type="entry name" value="Homeodomain-like"/>
    <property type="match status" value="1"/>
</dbReference>
<evidence type="ECO:0000256" key="2">
    <source>
        <dbReference type="ARBA" id="ARBA00023125"/>
    </source>
</evidence>